<evidence type="ECO:0000256" key="1">
    <source>
        <dbReference type="SAM" id="MobiDB-lite"/>
    </source>
</evidence>
<feature type="compositionally biased region" description="Low complexity" evidence="1">
    <location>
        <begin position="40"/>
        <end position="50"/>
    </location>
</feature>
<proteinExistence type="predicted"/>
<feature type="region of interest" description="Disordered" evidence="1">
    <location>
        <begin position="1"/>
        <end position="94"/>
    </location>
</feature>
<evidence type="ECO:0008006" key="4">
    <source>
        <dbReference type="Google" id="ProtNLM"/>
    </source>
</evidence>
<feature type="compositionally biased region" description="Low complexity" evidence="1">
    <location>
        <begin position="85"/>
        <end position="94"/>
    </location>
</feature>
<dbReference type="Proteomes" id="UP000234632">
    <property type="component" value="Unassembled WGS sequence"/>
</dbReference>
<dbReference type="GO" id="GO:0008641">
    <property type="term" value="F:ubiquitin-like modifier activating enzyme activity"/>
    <property type="evidence" value="ECO:0007669"/>
    <property type="project" value="InterPro"/>
</dbReference>
<dbReference type="InterPro" id="IPR035985">
    <property type="entry name" value="Ubiquitin-activating_enz"/>
</dbReference>
<feature type="compositionally biased region" description="Low complexity" evidence="1">
    <location>
        <begin position="65"/>
        <end position="78"/>
    </location>
</feature>
<dbReference type="Gene3D" id="3.40.50.720">
    <property type="entry name" value="NAD(P)-binding Rossmann-like Domain"/>
    <property type="match status" value="1"/>
</dbReference>
<comment type="caution">
    <text evidence="2">The sequence shown here is derived from an EMBL/GenBank/DDBJ whole genome shotgun (WGS) entry which is preliminary data.</text>
</comment>
<evidence type="ECO:0000313" key="2">
    <source>
        <dbReference type="EMBL" id="PLC12421.1"/>
    </source>
</evidence>
<dbReference type="EMBL" id="LOMZ01000001">
    <property type="protein sequence ID" value="PLC12421.1"/>
    <property type="molecule type" value="Genomic_DNA"/>
</dbReference>
<sequence>MRRSRRAGRVGSSRPHDPEVLVTRSPAPPPGFPAHPARPGPVRRGAAVPAPAVPGPALPGPAVPAPVRSGPVGPGPARMPRRRPGAAGDAVPAAGLPRPEEVHVLVLGLDGITAAAAVHLLRCGVLSLNVNDPGPVTETDLGTGAYSRGDLGRPREAALRGRLRAQDPRCAPVSGPELFPGPLLPGCLVLRGGVHDAGGRALRPDPGDVAAPEHPLLSVHAMPGAVVRWPVVAWAHRPCPDCLRATLAAVPRARAGRREQVLAAWARPAFGAAVAARLAAEALAVALPSLDGGLPLPGGGGPGRAEVLRPPFPAGSEPLAIDRRSCLCGLGQDLPGDRG</sequence>
<gene>
    <name evidence="2" type="ORF">AUQ48_09465</name>
</gene>
<protein>
    <recommendedName>
        <fullName evidence="4">THIF-type NAD/FAD binding fold domain-containing protein</fullName>
    </recommendedName>
</protein>
<accession>A0A2N4T2G9</accession>
<organism evidence="2 3">
    <name type="scientific">Kocuria flava</name>
    <dbReference type="NCBI Taxonomy" id="446860"/>
    <lineage>
        <taxon>Bacteria</taxon>
        <taxon>Bacillati</taxon>
        <taxon>Actinomycetota</taxon>
        <taxon>Actinomycetes</taxon>
        <taxon>Micrococcales</taxon>
        <taxon>Micrococcaceae</taxon>
        <taxon>Kocuria</taxon>
    </lineage>
</organism>
<feature type="compositionally biased region" description="Pro residues" evidence="1">
    <location>
        <begin position="26"/>
        <end position="39"/>
    </location>
</feature>
<dbReference type="AlphaFoldDB" id="A0A2N4T2G9"/>
<dbReference type="SUPFAM" id="SSF69572">
    <property type="entry name" value="Activating enzymes of the ubiquitin-like proteins"/>
    <property type="match status" value="1"/>
</dbReference>
<reference evidence="2 3" key="1">
    <citation type="submission" date="2015-12" db="EMBL/GenBank/DDBJ databases">
        <authorList>
            <person name="Shamseldin A."/>
            <person name="Moawad H."/>
            <person name="Abd El-Rahim W.M."/>
            <person name="Sadowsky M.J."/>
        </authorList>
    </citation>
    <scope>NUCLEOTIDE SEQUENCE [LARGE SCALE GENOMIC DNA]</scope>
    <source>
        <strain evidence="2 3">S43</strain>
    </source>
</reference>
<name>A0A2N4T2G9_9MICC</name>
<evidence type="ECO:0000313" key="3">
    <source>
        <dbReference type="Proteomes" id="UP000234632"/>
    </source>
</evidence>
<feature type="compositionally biased region" description="Pro residues" evidence="1">
    <location>
        <begin position="51"/>
        <end position="64"/>
    </location>
</feature>